<reference evidence="15 16" key="1">
    <citation type="submission" date="2018-04" db="EMBL/GenBank/DDBJ databases">
        <title>Pedobacter chongqingensis sp. nov., isolated from a rottenly hemp rope.</title>
        <authorList>
            <person name="Cai Y."/>
        </authorList>
    </citation>
    <scope>NUCLEOTIDE SEQUENCE [LARGE SCALE GENOMIC DNA]</scope>
    <source>
        <strain evidence="15 16">FJ4-8</strain>
    </source>
</reference>
<comment type="similarity">
    <text evidence="10 11">Belongs to the TonB-dependent receptor family.</text>
</comment>
<dbReference type="PANTHER" id="PTHR30069:SF29">
    <property type="entry name" value="HEMOGLOBIN AND HEMOGLOBIN-HAPTOGLOBIN-BINDING PROTEIN 1-RELATED"/>
    <property type="match status" value="1"/>
</dbReference>
<dbReference type="InterPro" id="IPR036942">
    <property type="entry name" value="Beta-barrel_TonB_sf"/>
</dbReference>
<evidence type="ECO:0000259" key="13">
    <source>
        <dbReference type="Pfam" id="PF00593"/>
    </source>
</evidence>
<feature type="chain" id="PRO_5015520547" evidence="12">
    <location>
        <begin position="26"/>
        <end position="675"/>
    </location>
</feature>
<keyword evidence="6 11" id="KW-0798">TonB box</keyword>
<feature type="signal peptide" evidence="12">
    <location>
        <begin position="1"/>
        <end position="25"/>
    </location>
</feature>
<evidence type="ECO:0000256" key="12">
    <source>
        <dbReference type="SAM" id="SignalP"/>
    </source>
</evidence>
<evidence type="ECO:0000256" key="10">
    <source>
        <dbReference type="PROSITE-ProRule" id="PRU01360"/>
    </source>
</evidence>
<keyword evidence="3 10" id="KW-1134">Transmembrane beta strand</keyword>
<evidence type="ECO:0000313" key="16">
    <source>
        <dbReference type="Proteomes" id="UP000245647"/>
    </source>
</evidence>
<evidence type="ECO:0000256" key="9">
    <source>
        <dbReference type="ARBA" id="ARBA00023237"/>
    </source>
</evidence>
<organism evidence="15 16">
    <name type="scientific">Pararcticibacter amylolyticus</name>
    <dbReference type="NCBI Taxonomy" id="2173175"/>
    <lineage>
        <taxon>Bacteria</taxon>
        <taxon>Pseudomonadati</taxon>
        <taxon>Bacteroidota</taxon>
        <taxon>Sphingobacteriia</taxon>
        <taxon>Sphingobacteriales</taxon>
        <taxon>Sphingobacteriaceae</taxon>
        <taxon>Pararcticibacter</taxon>
    </lineage>
</organism>
<dbReference type="RefSeq" id="WP_109416376.1">
    <property type="nucleotide sequence ID" value="NZ_QEAS01000010.1"/>
</dbReference>
<comment type="caution">
    <text evidence="15">The sequence shown here is derived from an EMBL/GenBank/DDBJ whole genome shotgun (WGS) entry which is preliminary data.</text>
</comment>
<feature type="domain" description="TonB-dependent receptor-like beta-barrel" evidence="13">
    <location>
        <begin position="205"/>
        <end position="649"/>
    </location>
</feature>
<keyword evidence="5 12" id="KW-0732">Signal</keyword>
<keyword evidence="2 10" id="KW-0813">Transport</keyword>
<accession>A0A2U2PGK4</accession>
<dbReference type="EMBL" id="QEAS01000010">
    <property type="protein sequence ID" value="PWG80259.1"/>
    <property type="molecule type" value="Genomic_DNA"/>
</dbReference>
<protein>
    <submittedName>
        <fullName evidence="15">TonB-dependent receptor</fullName>
    </submittedName>
</protein>
<dbReference type="Pfam" id="PF07715">
    <property type="entry name" value="Plug"/>
    <property type="match status" value="1"/>
</dbReference>
<dbReference type="Proteomes" id="UP000245647">
    <property type="component" value="Unassembled WGS sequence"/>
</dbReference>
<dbReference type="InterPro" id="IPR000531">
    <property type="entry name" value="Beta-barrel_TonB"/>
</dbReference>
<keyword evidence="9 10" id="KW-0998">Cell outer membrane</keyword>
<evidence type="ECO:0000256" key="11">
    <source>
        <dbReference type="RuleBase" id="RU003357"/>
    </source>
</evidence>
<dbReference type="PROSITE" id="PS52016">
    <property type="entry name" value="TONB_DEPENDENT_REC_3"/>
    <property type="match status" value="1"/>
</dbReference>
<feature type="domain" description="TonB-dependent receptor plug" evidence="14">
    <location>
        <begin position="54"/>
        <end position="151"/>
    </location>
</feature>
<keyword evidence="8 15" id="KW-0675">Receptor</keyword>
<dbReference type="InterPro" id="IPR039426">
    <property type="entry name" value="TonB-dep_rcpt-like"/>
</dbReference>
<evidence type="ECO:0000259" key="14">
    <source>
        <dbReference type="Pfam" id="PF07715"/>
    </source>
</evidence>
<sequence>MNGVKLSLGIFSGIALLFLSLPLCAQEHFTADTAGRDNWLNEVKIRQVKINKEQTSQTPLQILSGEALQRLNSLSVADAVRFFSGVQLKDYGGVGGLKTINVRSMGTNHTAVFYDGVQLSNAQNGQVDLGKLSLDNMEEIELYNGQKSTILQPARGFASGSSLYLNTALPKFEEGRTFRMKTSLKGGSFGLINPSLLLQKKGGENFYFTLSTEYKRANGRYKFRDRNGEYDTTIVRRNADIESGRFEASVSALLADSSQVTSRFYFYKDQQGVPGSIVSNVYDFSQRQWDRNLFLQTSFRKERGRYRLIASAKYTNDYTRFLDPEYVKDEGLLLNNVFKQQEFYISVANRYSLTSNWGVAFSADYQRNSLDANLERFPYPTRHSLLAALATEIKYSDIEIQGNLLATLVDDHVEQYFSAGKKSELTPTVMASWKPFHDSDFRLRAFYKNIFRMPTFNDLYYTNIGSTFLKPEYATQYDLGFTYIALLDEGALLSQISVQADGYYNVVRDKIVATPSASLFRWEMRNLGRVHISGFDLNTQTGWKFSDQISGNAGITYTYQRAEDVTNPELNYKNQIPYVPIHSGTLTAGCEWRHLGLNYSYIYTGERYNQSANIPANHVQPWYTHDIALRYERSKRYQRYRITGEILNLFNQDFDVVANFPMPGRSYRFTLSYTY</sequence>
<dbReference type="Gene3D" id="2.40.170.20">
    <property type="entry name" value="TonB-dependent receptor, beta-barrel domain"/>
    <property type="match status" value="1"/>
</dbReference>
<keyword evidence="4 10" id="KW-0812">Transmembrane</keyword>
<evidence type="ECO:0000313" key="15">
    <source>
        <dbReference type="EMBL" id="PWG80259.1"/>
    </source>
</evidence>
<evidence type="ECO:0000256" key="1">
    <source>
        <dbReference type="ARBA" id="ARBA00004571"/>
    </source>
</evidence>
<gene>
    <name evidence="15" type="ORF">DDR33_13790</name>
</gene>
<dbReference type="OrthoDB" id="9762903at2"/>
<comment type="subcellular location">
    <subcellularLocation>
        <location evidence="1 10">Cell outer membrane</location>
        <topology evidence="1 10">Multi-pass membrane protein</topology>
    </subcellularLocation>
</comment>
<name>A0A2U2PGK4_9SPHI</name>
<dbReference type="InterPro" id="IPR037066">
    <property type="entry name" value="Plug_dom_sf"/>
</dbReference>
<keyword evidence="7 10" id="KW-0472">Membrane</keyword>
<evidence type="ECO:0000256" key="6">
    <source>
        <dbReference type="ARBA" id="ARBA00023077"/>
    </source>
</evidence>
<evidence type="ECO:0000256" key="3">
    <source>
        <dbReference type="ARBA" id="ARBA00022452"/>
    </source>
</evidence>
<dbReference type="PANTHER" id="PTHR30069">
    <property type="entry name" value="TONB-DEPENDENT OUTER MEMBRANE RECEPTOR"/>
    <property type="match status" value="1"/>
</dbReference>
<dbReference type="GO" id="GO:0044718">
    <property type="term" value="P:siderophore transmembrane transport"/>
    <property type="evidence" value="ECO:0007669"/>
    <property type="project" value="TreeGrafter"/>
</dbReference>
<evidence type="ECO:0000256" key="8">
    <source>
        <dbReference type="ARBA" id="ARBA00023170"/>
    </source>
</evidence>
<evidence type="ECO:0000256" key="2">
    <source>
        <dbReference type="ARBA" id="ARBA00022448"/>
    </source>
</evidence>
<dbReference type="Gene3D" id="2.170.130.10">
    <property type="entry name" value="TonB-dependent receptor, plug domain"/>
    <property type="match status" value="1"/>
</dbReference>
<dbReference type="Pfam" id="PF00593">
    <property type="entry name" value="TonB_dep_Rec_b-barrel"/>
    <property type="match status" value="1"/>
</dbReference>
<keyword evidence="16" id="KW-1185">Reference proteome</keyword>
<dbReference type="SUPFAM" id="SSF56935">
    <property type="entry name" value="Porins"/>
    <property type="match status" value="1"/>
</dbReference>
<dbReference type="GO" id="GO:0009279">
    <property type="term" value="C:cell outer membrane"/>
    <property type="evidence" value="ECO:0007669"/>
    <property type="project" value="UniProtKB-SubCell"/>
</dbReference>
<proteinExistence type="inferred from homology"/>
<dbReference type="GO" id="GO:0015344">
    <property type="term" value="F:siderophore uptake transmembrane transporter activity"/>
    <property type="evidence" value="ECO:0007669"/>
    <property type="project" value="TreeGrafter"/>
</dbReference>
<evidence type="ECO:0000256" key="7">
    <source>
        <dbReference type="ARBA" id="ARBA00023136"/>
    </source>
</evidence>
<evidence type="ECO:0000256" key="5">
    <source>
        <dbReference type="ARBA" id="ARBA00022729"/>
    </source>
</evidence>
<dbReference type="InterPro" id="IPR012910">
    <property type="entry name" value="Plug_dom"/>
</dbReference>
<evidence type="ECO:0000256" key="4">
    <source>
        <dbReference type="ARBA" id="ARBA00022692"/>
    </source>
</evidence>
<dbReference type="AlphaFoldDB" id="A0A2U2PGK4"/>